<reference evidence="2 3" key="1">
    <citation type="submission" date="2020-06" db="EMBL/GenBank/DDBJ databases">
        <title>Draft genome of Uliginosibacterium sp. IMCC34675.</title>
        <authorList>
            <person name="Song J."/>
        </authorList>
    </citation>
    <scope>NUCLEOTIDE SEQUENCE [LARGE SCALE GENOMIC DNA]</scope>
    <source>
        <strain evidence="2 3">IMCC34675</strain>
    </source>
</reference>
<dbReference type="SUPFAM" id="SSF54060">
    <property type="entry name" value="His-Me finger endonucleases"/>
    <property type="match status" value="1"/>
</dbReference>
<dbReference type="Pfam" id="PF13018">
    <property type="entry name" value="ESPR"/>
    <property type="match status" value="1"/>
</dbReference>
<dbReference type="EMBL" id="JABCSC020000001">
    <property type="protein sequence ID" value="NSL54558.1"/>
    <property type="molecule type" value="Genomic_DNA"/>
</dbReference>
<dbReference type="RefSeq" id="WP_170021040.1">
    <property type="nucleotide sequence ID" value="NZ_JABCSC020000001.1"/>
</dbReference>
<dbReference type="InterPro" id="IPR012334">
    <property type="entry name" value="Pectin_lyas_fold"/>
</dbReference>
<protein>
    <submittedName>
        <fullName evidence="2">Hemagglutinin repeat-containing protein</fullName>
    </submittedName>
</protein>
<proteinExistence type="predicted"/>
<dbReference type="Proteomes" id="UP000778523">
    <property type="component" value="Unassembled WGS sequence"/>
</dbReference>
<dbReference type="NCBIfam" id="TIGR01731">
    <property type="entry name" value="fil_hemag_20aa"/>
    <property type="match status" value="24"/>
</dbReference>
<keyword evidence="3" id="KW-1185">Reference proteome</keyword>
<evidence type="ECO:0000259" key="1">
    <source>
        <dbReference type="SMART" id="SM00912"/>
    </source>
</evidence>
<evidence type="ECO:0000313" key="2">
    <source>
        <dbReference type="EMBL" id="NSL54558.1"/>
    </source>
</evidence>
<dbReference type="Pfam" id="PF05594">
    <property type="entry name" value="Fil_haemagg"/>
    <property type="match status" value="7"/>
</dbReference>
<dbReference type="SMART" id="SM00912">
    <property type="entry name" value="Haemagg_act"/>
    <property type="match status" value="1"/>
</dbReference>
<evidence type="ECO:0000313" key="3">
    <source>
        <dbReference type="Proteomes" id="UP000778523"/>
    </source>
</evidence>
<sequence>MNKNIHRIIFNTVREQWMVVPENATAQGRSSSASGERQHEVKGRTFFGSLSILKLSLLLSFGMASLVASAQITPDAAAPAQQQPGVANAANGVPVVNIQTPSAAGVSRNTYQQFDVKANGVVLNNSAGNVQSQLGGWIQGNPLLAGGNARVILNEVNSSNPSLLHGFIEVAGSRAQVIVANPAGISCDGCGFINAERATLTTGTPVFSNGNLESFRVERGTVSFTGAGMDASQTDYTRVLARAVQVNAGIWAKQLEVVTGANEVRAEPAGEGAQSAEVTPLAASADQPPAFSIDVSQLGGMYAGKIRLVGTEAGLGVRNAGKIGATAGNVSVDSQGRLTNSGSIQASEDMELVAAGGLSNSGTLYAGHSADLQLAGSNDNAGLIGAANNVSITARSDVAGQAGSFTQSNTATLAAGLAAEMSLGSNGELAVSADTVQMAGQLAAGASQSWQGRVLSLQGSSILTKDFALTADAANLDSAVLTSQGSVRITARDSLTTRAANLQAQRLALAAASLDNTGGQLIQNGNDAFSLNLAGALNNTRGVIATAGAFDLRTGALSNTSGTLYAGASLTVMSAGALNNDRGSILSAGSAPLTLNTAGDFSNVGGQVSANGGLVIQALKLTNTESGELSAGGASAITVHTLDNSGGRIQSDQSLRVETQATLLNNSGKLLAGTSLTLESASIQNQRGSILNSGSGNLSTHASGALDNTEGEIAGNGDTDIAVAGLDNSRGRINAQGALALNSSGGLNNTDGQITQTGLGPMVVSASQGFINTRGTLASNAAQSRLSGSTLNNAGGFIRLGGDLSLQFSSVVNDSGLLSASGTLQLVQADLLQNRSGKILASSDLALEATQLDNQSGEISSATGGLSARSSALSNASGTLSASGRLQLLGGGVNNNAGVISAHEVTIDTQGASFDNVDGRLVSASSLSLVSARLDNTRGTLQAAGNTDIDTRGAELINRDSGSQNGILSGGALSLKAGALDNRSGFIGGNLDASLTLTGLDNTRGTINAQRNIDLSTGVLTNTTGGQVNALGNISVRASSLNNDDGLLRSNNTLDITTTVLTNRNTQSQERGLAGSTLILNTGSLDNSAGAIRAAQLLSFTSSGTLQNAGGVIQSSGQATLTDAQAGRTLAISNVGGNILASQRLTLESGSYSGGGTLASYGDLSFSVQGDYTHTGIIQGLGNVTISVQNLLSNQSLLEAGQTLSVRAGAIDNTQSGEFNGATTHLYSAGTLNNRGLIDGGLTWLEQAQLNNLGSGRIYGDQVSIRTGGLSNDAETGGDGQTRAAVIAARSSLQIGAGSLDNGNHALLFSAGNLAIGGDLNASQQAVGQAGNLNNHSATIEALGDMSLSVQQITNRNDHFATEQVQVSSDYFDLFLLGGGTYTAKDNGAYVGSVNGRDNLYANGQRLSTEFDRRMYTETVTETRVTSTDPAVIRAGGSIALASGSITNAQSKLLAGGALTGSVDVITNDGGVGQRTTLRSGTFVQYRNGGASQYAYNENLSADMDLGAVIVEAGSSQGGSGTSLAAREVISLTGSIAAPGDLALGRDGSGSAQGADASTVEGAGVVGGATQAPGRGTVPHQIYEVSTGSTGAVIRTTAPNIRLPDNSLFRLIPAAQANYLIETDPRFASYKTWLSSDAMISALGLDPALTQKRLGDGFYEQKLVREQISELTGQRFLEGYASDEAQYQALMDKGVSFAKQYQLIPGVALSAEQMALLTSDIVWLVEQSVTLPDGSTTQVLVPQVYARAQSGDIDGSGALIAAREVQIKLSGALANNGTLAASKSLAITADSISQTGGRMSANTLELHAANDIQQTGGLISGTQSVVLDAGRNVVIASTSRSSASGEVSNTYINRLSGIQVGVAGQEGGQLIISGRQDVALTAATLIDLGTGGSTLIAAGRNLTLDTLTTSRDERLGSGGNHHYESSRTEQGTVIQSAGSVQLQAGNDLAARAATVSAGEALTVVAGNDIRIQAGEATRAVDDATVRTSKGLISSSTLARQSQTLESTALGSDFQAGGALALSAGRDLNITASNLAAQGDATLYAGRDLSLGAQAYNQSSAQTSQSSKRGVDYDVATGANYNTRKLSENFSNLTTRQTGSSVSGDNVSLSAGRDATITASNVLADRNLAVEAGRNVDILAAVETSRTQTATQSSGFGLNVYAGMAPRQTFIGTNRAADNGTQYDTNGVTSILSANAGNLSIRAGLDKNATDGQSAAEAGRVLTQGANIQAQGNVDISGRSVSLEEVNTTSQSSYHTQSSSMTLGAQLAGSVGSIITAAYDNAQAARKTDNDRLKGALVLKSVYDIAKLGQSAADGKLGSAAVVTDKMVEGGDGTLTKADVNNGKADSSSGSAFGVSVNLTSGSSKSDSINNSSTARGTNIQGDKISITASDGDLHAKGVKIQGTDVSLEASRNILLEAASNTSTLDNTNSGANYGLGVTVGLGSQNGISFQISASQSRGMASGSETTYDNSLIEASNRLTLKSGGDTTLSGAQLKAKEVSGNIGGDLKVVTLQDSSKYDSKQTSGGFSISLCIPPICYGQVVSGSVQYARDSINHNYQSAVGQSGIFAGDSGFNLIVSGNTLLKGGALATTGNPSESRLKTASLTYEDLSNVQSTKSSSVSVSASYGSGNSLASTLASNAQSNALGNASSLLAAGKRNGSESSQTLAFIQGQVDITGTGDAATDAKSQAAAATLTSRDAATANGALANSLSLQEAGKLQQELQTERENARAAQLVGQVMTNSIGDVSKDKWAEGSWQKTALHGMAGAIEAAIAGGKIEVGALAGMANEQLIPMMEAFLASEYKITERSDPENFKALMKAGSALAGLAVGAIASGGDAQNTALGGSVALTATENNYLKHTEAKALRDKLQACKQQQCSASERDKILAEYESISGKNNIELANCKDDTCRERLLSDVASTMEMKEAYDAIKAVSGSGTLLALQQNTAQSVKKSEQAQAAREEHAAGVKSLIAQTCRGLSTDQCSAKFQANRQLLEDLTIGMIPIIGDIKSFSDAETFGDYGWAVVGALGGPLGDTAKALRTGGKAADALHDVANIEKTVDKATDAGGSVHTAERTADAAADSTKLTRADGLPVVEVKAGSKGDWDKAINGKLDASTAYKLDNGHVYVTDASGRVKAVEGQLDLNKMDRNTYQQCATGKCGNPGDDGGHLIASSLGGAGDRINIVPQASTLNRGDWKAMENEFRAELNRGKTVSIKIEVGYPPGGGVRPNAFQVSVTVDGKALAPYRFNQ</sequence>
<dbReference type="InterPro" id="IPR011050">
    <property type="entry name" value="Pectin_lyase_fold/virulence"/>
</dbReference>
<organism evidence="2 3">
    <name type="scientific">Uliginosibacterium aquaticum</name>
    <dbReference type="NCBI Taxonomy" id="2731212"/>
    <lineage>
        <taxon>Bacteria</taxon>
        <taxon>Pseudomonadati</taxon>
        <taxon>Pseudomonadota</taxon>
        <taxon>Betaproteobacteria</taxon>
        <taxon>Rhodocyclales</taxon>
        <taxon>Zoogloeaceae</taxon>
        <taxon>Uliginosibacterium</taxon>
    </lineage>
</organism>
<dbReference type="Gene3D" id="2.160.20.10">
    <property type="entry name" value="Single-stranded right-handed beta-helix, Pectin lyase-like"/>
    <property type="match status" value="1"/>
</dbReference>
<dbReference type="SUPFAM" id="SSF51126">
    <property type="entry name" value="Pectin lyase-like"/>
    <property type="match status" value="1"/>
</dbReference>
<dbReference type="Pfam" id="PF13930">
    <property type="entry name" value="Endonuclea_NS_2"/>
    <property type="match status" value="1"/>
</dbReference>
<dbReference type="InterPro" id="IPR008638">
    <property type="entry name" value="FhaB/CdiA-like_TPS"/>
</dbReference>
<comment type="caution">
    <text evidence="2">The sequence shown here is derived from an EMBL/GenBank/DDBJ whole genome shotgun (WGS) entry which is preliminary data.</text>
</comment>
<dbReference type="Pfam" id="PF05860">
    <property type="entry name" value="TPS"/>
    <property type="match status" value="1"/>
</dbReference>
<gene>
    <name evidence="2" type="ORF">HJ583_005950</name>
</gene>
<dbReference type="InterPro" id="IPR008619">
    <property type="entry name" value="Filamentous_hemagglutn_rpt"/>
</dbReference>
<dbReference type="Pfam" id="PF13332">
    <property type="entry name" value="Fil_haemagg_2"/>
    <property type="match status" value="3"/>
</dbReference>
<accession>A0ABX2IDL5</accession>
<dbReference type="InterPro" id="IPR010069">
    <property type="entry name" value="CdiA_FHA1_rpt"/>
</dbReference>
<dbReference type="InterPro" id="IPR025157">
    <property type="entry name" value="Hemagglutinin_rpt"/>
</dbReference>
<dbReference type="InterPro" id="IPR044925">
    <property type="entry name" value="His-Me_finger_sf"/>
</dbReference>
<feature type="domain" description="Filamentous haemagglutinin FhaB/tRNA nuclease CdiA-like TPS" evidence="1">
    <location>
        <begin position="90"/>
        <end position="210"/>
    </location>
</feature>
<dbReference type="InterPro" id="IPR044927">
    <property type="entry name" value="Endonuclea_NS_2"/>
</dbReference>
<dbReference type="InterPro" id="IPR024973">
    <property type="entry name" value="ESPR"/>
</dbReference>
<name>A0ABX2IDL5_9RHOO</name>
<dbReference type="NCBIfam" id="TIGR01901">
    <property type="entry name" value="adhes_NPXG"/>
    <property type="match status" value="1"/>
</dbReference>